<organism evidence="1">
    <name type="scientific">Arundo donax</name>
    <name type="common">Giant reed</name>
    <name type="synonym">Donax arundinaceus</name>
    <dbReference type="NCBI Taxonomy" id="35708"/>
    <lineage>
        <taxon>Eukaryota</taxon>
        <taxon>Viridiplantae</taxon>
        <taxon>Streptophyta</taxon>
        <taxon>Embryophyta</taxon>
        <taxon>Tracheophyta</taxon>
        <taxon>Spermatophyta</taxon>
        <taxon>Magnoliopsida</taxon>
        <taxon>Liliopsida</taxon>
        <taxon>Poales</taxon>
        <taxon>Poaceae</taxon>
        <taxon>PACMAD clade</taxon>
        <taxon>Arundinoideae</taxon>
        <taxon>Arundineae</taxon>
        <taxon>Arundo</taxon>
    </lineage>
</organism>
<evidence type="ECO:0000313" key="1">
    <source>
        <dbReference type="EMBL" id="JAD67496.1"/>
    </source>
</evidence>
<accession>A0A0A9BW23</accession>
<dbReference type="AlphaFoldDB" id="A0A0A9BW23"/>
<proteinExistence type="predicted"/>
<reference evidence="1" key="1">
    <citation type="submission" date="2014-09" db="EMBL/GenBank/DDBJ databases">
        <authorList>
            <person name="Magalhaes I.L.F."/>
            <person name="Oliveira U."/>
            <person name="Santos F.R."/>
            <person name="Vidigal T.H.D.A."/>
            <person name="Brescovit A.D."/>
            <person name="Santos A.J."/>
        </authorList>
    </citation>
    <scope>NUCLEOTIDE SEQUENCE</scope>
    <source>
        <tissue evidence="1">Shoot tissue taken approximately 20 cm above the soil surface</tissue>
    </source>
</reference>
<protein>
    <submittedName>
        <fullName evidence="1">Uncharacterized protein</fullName>
    </submittedName>
</protein>
<sequence length="23" mass="2973">MVNLFCYKASRRLFDFEMEFRRN</sequence>
<name>A0A0A9BW23_ARUDO</name>
<dbReference type="EMBL" id="GBRH01230399">
    <property type="protein sequence ID" value="JAD67496.1"/>
    <property type="molecule type" value="Transcribed_RNA"/>
</dbReference>
<reference evidence="1" key="2">
    <citation type="journal article" date="2015" name="Data Brief">
        <title>Shoot transcriptome of the giant reed, Arundo donax.</title>
        <authorList>
            <person name="Barrero R.A."/>
            <person name="Guerrero F.D."/>
            <person name="Moolhuijzen P."/>
            <person name="Goolsby J.A."/>
            <person name="Tidwell J."/>
            <person name="Bellgard S.E."/>
            <person name="Bellgard M.I."/>
        </authorList>
    </citation>
    <scope>NUCLEOTIDE SEQUENCE</scope>
    <source>
        <tissue evidence="1">Shoot tissue taken approximately 20 cm above the soil surface</tissue>
    </source>
</reference>